<evidence type="ECO:0000256" key="1">
    <source>
        <dbReference type="ARBA" id="ARBA00004173"/>
    </source>
</evidence>
<dbReference type="PRINTS" id="PR01995">
    <property type="entry name" value="UPF0595"/>
</dbReference>
<dbReference type="GO" id="GO:0005759">
    <property type="term" value="C:mitochondrial matrix"/>
    <property type="evidence" value="ECO:0007669"/>
    <property type="project" value="TreeGrafter"/>
</dbReference>
<dbReference type="InterPro" id="IPR006222">
    <property type="entry name" value="GCVT_N"/>
</dbReference>
<feature type="non-terminal residue" evidence="7">
    <location>
        <position position="1"/>
    </location>
</feature>
<evidence type="ECO:0000256" key="3">
    <source>
        <dbReference type="ARBA" id="ARBA00023128"/>
    </source>
</evidence>
<accession>A0AAD8A171</accession>
<keyword evidence="8" id="KW-1185">Reference proteome</keyword>
<evidence type="ECO:0000256" key="2">
    <source>
        <dbReference type="ARBA" id="ARBA00022946"/>
    </source>
</evidence>
<proteinExistence type="predicted"/>
<comment type="caution">
    <text evidence="7">The sequence shown here is derived from an EMBL/GenBank/DDBJ whole genome shotgun (WGS) entry which is preliminary data.</text>
</comment>
<dbReference type="Proteomes" id="UP001233999">
    <property type="component" value="Unassembled WGS sequence"/>
</dbReference>
<dbReference type="Pfam" id="PF01571">
    <property type="entry name" value="GCV_T"/>
    <property type="match status" value="1"/>
</dbReference>
<evidence type="ECO:0000259" key="5">
    <source>
        <dbReference type="Pfam" id="PF10170"/>
    </source>
</evidence>
<sequence length="445" mass="50143">LHIQLLVTMSTRNLSITINERPAAIEHLNNRSILRVSGNEASVFLQGLVTNDMQHLEDGSESMYTMFLNIKGRVMYDTIVYRTKDENTFFLECDKSGLTQLQKHLKLFRVRKKIDIENIDNLNVWVLFNPKFSEVDNLDAEAVSKSENEAVINSLKEEKGIIACRDPRLSILGVRILAPSGEDVEIQNSAPSEDAYGINYRLFRYKLGIGEGVNDLPPGNCFPLESNCDYLHGISFHKGCYLGQELTARTHHTGVIRKRLMPLIFEAPPESELKLDTPIQHPNGSNKTSLGKLRGVEKNVGLGLLRISQALDASKLKILDFKAETMKPSWWPQEVSFLINSVKHLAVPAAPIITISDIYFHCCKPKLEESNMETEKSEGHSNEGGVFKCSKCGLEEHYMYKGKKPPFAKKIVLLEESYVIKDPFSPPNEKQFLLLGSDCRVCSNM</sequence>
<dbReference type="Pfam" id="PF25455">
    <property type="entry name" value="Beta-barrel_CAF17_C"/>
    <property type="match status" value="1"/>
</dbReference>
<dbReference type="PANTHER" id="PTHR22602">
    <property type="entry name" value="TRANSFERASE CAF17, MITOCHONDRIAL-RELATED"/>
    <property type="match status" value="1"/>
</dbReference>
<gene>
    <name evidence="7" type="ORF">L9F63_016921</name>
</gene>
<evidence type="ECO:0000259" key="6">
    <source>
        <dbReference type="Pfam" id="PF25455"/>
    </source>
</evidence>
<dbReference type="Pfam" id="PF10170">
    <property type="entry name" value="C6_DPF"/>
    <property type="match status" value="1"/>
</dbReference>
<dbReference type="SUPFAM" id="SSF103025">
    <property type="entry name" value="Folate-binding domain"/>
    <property type="match status" value="1"/>
</dbReference>
<dbReference type="EMBL" id="JASPKZ010004581">
    <property type="protein sequence ID" value="KAJ9589937.1"/>
    <property type="molecule type" value="Genomic_DNA"/>
</dbReference>
<evidence type="ECO:0000313" key="8">
    <source>
        <dbReference type="Proteomes" id="UP001233999"/>
    </source>
</evidence>
<dbReference type="GO" id="GO:0016226">
    <property type="term" value="P:iron-sulfur cluster assembly"/>
    <property type="evidence" value="ECO:0007669"/>
    <property type="project" value="TreeGrafter"/>
</dbReference>
<dbReference type="InterPro" id="IPR057460">
    <property type="entry name" value="CAF17_C"/>
</dbReference>
<feature type="domain" description="Cysteine-rich DPF motif" evidence="5">
    <location>
        <begin position="387"/>
        <end position="444"/>
    </location>
</feature>
<evidence type="ECO:0000313" key="7">
    <source>
        <dbReference type="EMBL" id="KAJ9589937.1"/>
    </source>
</evidence>
<feature type="non-terminal residue" evidence="7">
    <location>
        <position position="445"/>
    </location>
</feature>
<feature type="domain" description="CAF17 C-terminal" evidence="6">
    <location>
        <begin position="257"/>
        <end position="333"/>
    </location>
</feature>
<dbReference type="NCBIfam" id="TIGR03317">
    <property type="entry name" value="ygfZ_signature"/>
    <property type="match status" value="1"/>
</dbReference>
<name>A0AAD8A171_DIPPU</name>
<reference evidence="7" key="1">
    <citation type="journal article" date="2023" name="IScience">
        <title>Live-bearing cockroach genome reveals convergent evolutionary mechanisms linked to viviparity in insects and beyond.</title>
        <authorList>
            <person name="Fouks B."/>
            <person name="Harrison M.C."/>
            <person name="Mikhailova A.A."/>
            <person name="Marchal E."/>
            <person name="English S."/>
            <person name="Carruthers M."/>
            <person name="Jennings E.C."/>
            <person name="Chiamaka E.L."/>
            <person name="Frigard R.A."/>
            <person name="Pippel M."/>
            <person name="Attardo G.M."/>
            <person name="Benoit J.B."/>
            <person name="Bornberg-Bauer E."/>
            <person name="Tobe S.S."/>
        </authorList>
    </citation>
    <scope>NUCLEOTIDE SEQUENCE</scope>
    <source>
        <strain evidence="7">Stay&amp;Tobe</strain>
    </source>
</reference>
<dbReference type="InterPro" id="IPR027266">
    <property type="entry name" value="TrmE/GcvT-like"/>
</dbReference>
<dbReference type="InterPro" id="IPR045179">
    <property type="entry name" value="YgfZ/GcvT"/>
</dbReference>
<dbReference type="Gene3D" id="3.30.1360.120">
    <property type="entry name" value="Probable tRNA modification gtpase trme, domain 1"/>
    <property type="match status" value="1"/>
</dbReference>
<dbReference type="PANTHER" id="PTHR22602:SF0">
    <property type="entry name" value="TRANSFERASE CAF17, MITOCHONDRIAL-RELATED"/>
    <property type="match status" value="1"/>
</dbReference>
<keyword evidence="2" id="KW-0809">Transit peptide</keyword>
<reference evidence="7" key="2">
    <citation type="submission" date="2023-05" db="EMBL/GenBank/DDBJ databases">
        <authorList>
            <person name="Fouks B."/>
        </authorList>
    </citation>
    <scope>NUCLEOTIDE SEQUENCE</scope>
    <source>
        <strain evidence="7">Stay&amp;Tobe</strain>
        <tissue evidence="7">Testes</tissue>
    </source>
</reference>
<protein>
    <submittedName>
        <fullName evidence="7">Uncharacterized protein</fullName>
    </submittedName>
</protein>
<evidence type="ECO:0000259" key="4">
    <source>
        <dbReference type="Pfam" id="PF01571"/>
    </source>
</evidence>
<feature type="domain" description="GCVT N-terminal" evidence="4">
    <location>
        <begin position="34"/>
        <end position="120"/>
    </location>
</feature>
<comment type="subcellular location">
    <subcellularLocation>
        <location evidence="1">Mitochondrion</location>
    </subcellularLocation>
</comment>
<dbReference type="InterPro" id="IPR018785">
    <property type="entry name" value="CDPF1_dom"/>
</dbReference>
<dbReference type="AlphaFoldDB" id="A0AAD8A171"/>
<organism evidence="7 8">
    <name type="scientific">Diploptera punctata</name>
    <name type="common">Pacific beetle cockroach</name>
    <dbReference type="NCBI Taxonomy" id="6984"/>
    <lineage>
        <taxon>Eukaryota</taxon>
        <taxon>Metazoa</taxon>
        <taxon>Ecdysozoa</taxon>
        <taxon>Arthropoda</taxon>
        <taxon>Hexapoda</taxon>
        <taxon>Insecta</taxon>
        <taxon>Pterygota</taxon>
        <taxon>Neoptera</taxon>
        <taxon>Polyneoptera</taxon>
        <taxon>Dictyoptera</taxon>
        <taxon>Blattodea</taxon>
        <taxon>Blaberoidea</taxon>
        <taxon>Blaberidae</taxon>
        <taxon>Diplopterinae</taxon>
        <taxon>Diploptera</taxon>
    </lineage>
</organism>
<keyword evidence="3" id="KW-0496">Mitochondrion</keyword>
<dbReference type="InterPro" id="IPR017703">
    <property type="entry name" value="YgfZ/GCV_T_CS"/>
</dbReference>